<dbReference type="InParanoid" id="A0A4R2PW03"/>
<evidence type="ECO:0000256" key="12">
    <source>
        <dbReference type="RuleBase" id="RU004504"/>
    </source>
</evidence>
<evidence type="ECO:0000256" key="6">
    <source>
        <dbReference type="ARBA" id="ARBA00022679"/>
    </source>
</evidence>
<keyword evidence="15" id="KW-1185">Reference proteome</keyword>
<dbReference type="InterPro" id="IPR020578">
    <property type="entry name" value="Aminotrans_V_PyrdxlP_BS"/>
</dbReference>
<comment type="similarity">
    <text evidence="3">Belongs to the class-V pyridoxal-phosphate-dependent aminotransferase family. NifS/IscS subfamily.</text>
</comment>
<dbReference type="InterPro" id="IPR000192">
    <property type="entry name" value="Aminotrans_V_dom"/>
</dbReference>
<dbReference type="OrthoDB" id="9808002at2"/>
<evidence type="ECO:0000256" key="1">
    <source>
        <dbReference type="ARBA" id="ARBA00001933"/>
    </source>
</evidence>
<dbReference type="InterPro" id="IPR016454">
    <property type="entry name" value="Cysteine_dSase"/>
</dbReference>
<comment type="catalytic activity">
    <reaction evidence="11">
        <text>(sulfur carrier)-H + L-cysteine = (sulfur carrier)-SH + L-alanine</text>
        <dbReference type="Rhea" id="RHEA:43892"/>
        <dbReference type="Rhea" id="RHEA-COMP:14737"/>
        <dbReference type="Rhea" id="RHEA-COMP:14739"/>
        <dbReference type="ChEBI" id="CHEBI:29917"/>
        <dbReference type="ChEBI" id="CHEBI:35235"/>
        <dbReference type="ChEBI" id="CHEBI:57972"/>
        <dbReference type="ChEBI" id="CHEBI:64428"/>
        <dbReference type="EC" id="2.8.1.7"/>
    </reaction>
</comment>
<dbReference type="InterPro" id="IPR015422">
    <property type="entry name" value="PyrdxlP-dep_Trfase_small"/>
</dbReference>
<evidence type="ECO:0000313" key="15">
    <source>
        <dbReference type="Proteomes" id="UP000295399"/>
    </source>
</evidence>
<evidence type="ECO:0000256" key="5">
    <source>
        <dbReference type="ARBA" id="ARBA00013558"/>
    </source>
</evidence>
<dbReference type="Gene3D" id="1.10.260.50">
    <property type="match status" value="1"/>
</dbReference>
<evidence type="ECO:0000256" key="11">
    <source>
        <dbReference type="ARBA" id="ARBA00050776"/>
    </source>
</evidence>
<evidence type="ECO:0000256" key="9">
    <source>
        <dbReference type="ARBA" id="ARBA00023004"/>
    </source>
</evidence>
<dbReference type="Gene3D" id="3.90.1150.10">
    <property type="entry name" value="Aspartate Aminotransferase, domain 1"/>
    <property type="match status" value="1"/>
</dbReference>
<comment type="function">
    <text evidence="2">Catalyzes the removal of elemental sulfur atoms from cysteine to produce alanine. Seems to participate in the biosynthesis of the nitrogenase metalloclusters by providing the inorganic sulfur required for the Fe-S core formation.</text>
</comment>
<dbReference type="InterPro" id="IPR015424">
    <property type="entry name" value="PyrdxlP-dep_Trfase"/>
</dbReference>
<dbReference type="InterPro" id="IPR015421">
    <property type="entry name" value="PyrdxlP-dep_Trfase_major"/>
</dbReference>
<evidence type="ECO:0000256" key="4">
    <source>
        <dbReference type="ARBA" id="ARBA00012239"/>
    </source>
</evidence>
<gene>
    <name evidence="14" type="ORF">EV659_101309</name>
</gene>
<proteinExistence type="inferred from homology"/>
<dbReference type="Pfam" id="PF00266">
    <property type="entry name" value="Aminotran_5"/>
    <property type="match status" value="1"/>
</dbReference>
<keyword evidence="10" id="KW-0411">Iron-sulfur</keyword>
<evidence type="ECO:0000313" key="14">
    <source>
        <dbReference type="EMBL" id="TCP38405.1"/>
    </source>
</evidence>
<sequence length="398" mass="39484">MTRTRVYLDYNATAPLRPEAARAMTALFEAAAGAGTNPSSVHADGRAARKRLEDARAGVAALVGAKPADLVFVSGATEANNWVLARAPVDGLAVSAIEHDSVLAPARARAAAEGLPLVEIAADGDGVVTPAAVAAALDDLAARGARRPLVSVMVANNEVGTIQPVAEIAAEARARGALVHTDAVQAAGKTPLDMAALGVDALSVSAHKIGGPPGVGALVLCGGLALDPLIAGGGQERRYRSGTENLPGIVGFAAAAEAAAAGLDAMAGLGALRDRLEAAVVATAPEAVVFARKAERLANTSAFAVPGLKAETQMMHMDLAGVSVGSGSACSSGKVSPSHVLAAMGADADLCDGALRISLGWATTEAEVDRAAAAWGALYRRLAGSSAPAAGPTAGEVA</sequence>
<dbReference type="PANTHER" id="PTHR11601">
    <property type="entry name" value="CYSTEINE DESULFURYLASE FAMILY MEMBER"/>
    <property type="match status" value="1"/>
</dbReference>
<dbReference type="SUPFAM" id="SSF53383">
    <property type="entry name" value="PLP-dependent transferases"/>
    <property type="match status" value="1"/>
</dbReference>
<evidence type="ECO:0000256" key="2">
    <source>
        <dbReference type="ARBA" id="ARBA00003120"/>
    </source>
</evidence>
<keyword evidence="6" id="KW-0808">Transferase</keyword>
<protein>
    <recommendedName>
        <fullName evidence="5">Cysteine desulfurase</fullName>
        <ecNumber evidence="4">2.8.1.7</ecNumber>
    </recommendedName>
</protein>
<dbReference type="GO" id="GO:0046872">
    <property type="term" value="F:metal ion binding"/>
    <property type="evidence" value="ECO:0007669"/>
    <property type="project" value="UniProtKB-KW"/>
</dbReference>
<evidence type="ECO:0000259" key="13">
    <source>
        <dbReference type="Pfam" id="PF00266"/>
    </source>
</evidence>
<dbReference type="Proteomes" id="UP000295399">
    <property type="component" value="Unassembled WGS sequence"/>
</dbReference>
<dbReference type="Gene3D" id="3.40.640.10">
    <property type="entry name" value="Type I PLP-dependent aspartate aminotransferase-like (Major domain)"/>
    <property type="match status" value="1"/>
</dbReference>
<dbReference type="PIRSF" id="PIRSF005572">
    <property type="entry name" value="NifS"/>
    <property type="match status" value="1"/>
</dbReference>
<dbReference type="AlphaFoldDB" id="A0A4R2PW03"/>
<dbReference type="PANTHER" id="PTHR11601:SF34">
    <property type="entry name" value="CYSTEINE DESULFURASE"/>
    <property type="match status" value="1"/>
</dbReference>
<dbReference type="EC" id="2.8.1.7" evidence="4"/>
<evidence type="ECO:0000256" key="3">
    <source>
        <dbReference type="ARBA" id="ARBA00006490"/>
    </source>
</evidence>
<keyword evidence="7" id="KW-0479">Metal-binding</keyword>
<comment type="cofactor">
    <cofactor evidence="1 12">
        <name>pyridoxal 5'-phosphate</name>
        <dbReference type="ChEBI" id="CHEBI:597326"/>
    </cofactor>
</comment>
<accession>A0A4R2PW03</accession>
<organism evidence="14 15">
    <name type="scientific">Rhodothalassium salexigens DSM 2132</name>
    <dbReference type="NCBI Taxonomy" id="1188247"/>
    <lineage>
        <taxon>Bacteria</taxon>
        <taxon>Pseudomonadati</taxon>
        <taxon>Pseudomonadota</taxon>
        <taxon>Alphaproteobacteria</taxon>
        <taxon>Rhodothalassiales</taxon>
        <taxon>Rhodothalassiaceae</taxon>
        <taxon>Rhodothalassium</taxon>
    </lineage>
</organism>
<comment type="caution">
    <text evidence="14">The sequence shown here is derived from an EMBL/GenBank/DDBJ whole genome shotgun (WGS) entry which is preliminary data.</text>
</comment>
<evidence type="ECO:0000256" key="10">
    <source>
        <dbReference type="ARBA" id="ARBA00023014"/>
    </source>
</evidence>
<feature type="domain" description="Aminotransferase class V" evidence="13">
    <location>
        <begin position="6"/>
        <end position="370"/>
    </location>
</feature>
<name>A0A4R2PW03_RHOSA</name>
<keyword evidence="9" id="KW-0408">Iron</keyword>
<evidence type="ECO:0000256" key="7">
    <source>
        <dbReference type="ARBA" id="ARBA00022723"/>
    </source>
</evidence>
<dbReference type="RefSeq" id="WP_132706811.1">
    <property type="nucleotide sequence ID" value="NZ_JACIGF010000001.1"/>
</dbReference>
<keyword evidence="8" id="KW-0663">Pyridoxal phosphate</keyword>
<dbReference type="PROSITE" id="PS00595">
    <property type="entry name" value="AA_TRANSFER_CLASS_5"/>
    <property type="match status" value="1"/>
</dbReference>
<dbReference type="EMBL" id="SLXO01000001">
    <property type="protein sequence ID" value="TCP38405.1"/>
    <property type="molecule type" value="Genomic_DNA"/>
</dbReference>
<dbReference type="GO" id="GO:0051536">
    <property type="term" value="F:iron-sulfur cluster binding"/>
    <property type="evidence" value="ECO:0007669"/>
    <property type="project" value="UniProtKB-KW"/>
</dbReference>
<evidence type="ECO:0000256" key="8">
    <source>
        <dbReference type="ARBA" id="ARBA00022898"/>
    </source>
</evidence>
<dbReference type="GO" id="GO:0031071">
    <property type="term" value="F:cysteine desulfurase activity"/>
    <property type="evidence" value="ECO:0007669"/>
    <property type="project" value="UniProtKB-EC"/>
</dbReference>
<reference evidence="14 15" key="1">
    <citation type="submission" date="2019-03" db="EMBL/GenBank/DDBJ databases">
        <title>Genomic Encyclopedia of Type Strains, Phase IV (KMG-IV): sequencing the most valuable type-strain genomes for metagenomic binning, comparative biology and taxonomic classification.</title>
        <authorList>
            <person name="Goeker M."/>
        </authorList>
    </citation>
    <scope>NUCLEOTIDE SEQUENCE [LARGE SCALE GENOMIC DNA]</scope>
    <source>
        <strain evidence="14 15">DSM 2132</strain>
    </source>
</reference>